<protein>
    <recommendedName>
        <fullName evidence="2">DUF559 domain-containing protein</fullName>
    </recommendedName>
</protein>
<dbReference type="InterPro" id="IPR011335">
    <property type="entry name" value="Restrct_endonuc-II-like"/>
</dbReference>
<dbReference type="HOGENOM" id="CLU_052626_5_1_11"/>
<dbReference type="InterPro" id="IPR007569">
    <property type="entry name" value="DUF559"/>
</dbReference>
<sequence>MPRRPTPLPREVKAAAFTLAQGRSIGLGDKRMRGSDLQRPVRGVRQPADGAGAWPDAWAAAEARLRDRCAAVTLAVPEGAFFSHLTAARLWPLPLPGWAVQDEAVHVSVFEPAMSPRRPGLVGHRLSDPLIFTVNRGGQRLIDPATLFCQVAAVLPVPDLVAVGDALILTPRFADALDDRPYLSLSDLVERVDRCRGRGKVAARRAVGLIRPGAESRPETLVRLAAVDIGLPEPELNVDLFAADGTFLGRADMLYRRYRVVVEYDGEQHRTDTRQYDTDIDRLDRFAADGWRVVRLTGRAFFADRATCLARIEQALTAGGWRRPQPAPARRPRATTPPSVQKRPLSP</sequence>
<dbReference type="Proteomes" id="UP000002218">
    <property type="component" value="Chromosome"/>
</dbReference>
<dbReference type="Pfam" id="PF04480">
    <property type="entry name" value="DUF559"/>
    <property type="match status" value="1"/>
</dbReference>
<proteinExistence type="predicted"/>
<reference evidence="4" key="1">
    <citation type="submission" date="2009-09" db="EMBL/GenBank/DDBJ databases">
        <title>The complete genome of Nakamurella multipartita DSM 44233.</title>
        <authorList>
            <consortium name="US DOE Joint Genome Institute (JGI-PGF)"/>
            <person name="Lucas S."/>
            <person name="Copeland A."/>
            <person name="Lapidus A."/>
            <person name="Glavina del Rio T."/>
            <person name="Dalin E."/>
            <person name="Tice H."/>
            <person name="Bruce D."/>
            <person name="Goodwin L."/>
            <person name="Pitluck S."/>
            <person name="Kyrpides N."/>
            <person name="Mavromatis K."/>
            <person name="Ivanova N."/>
            <person name="Ovchinnikova G."/>
            <person name="Sims D."/>
            <person name="Meincke L."/>
            <person name="Brettin T."/>
            <person name="Detter J.C."/>
            <person name="Han C."/>
            <person name="Larimer F."/>
            <person name="Land M."/>
            <person name="Hauser L."/>
            <person name="Markowitz V."/>
            <person name="Cheng J.-F."/>
            <person name="Hugenholtz P."/>
            <person name="Woyke T."/>
            <person name="Wu D."/>
            <person name="Klenk H.-P."/>
            <person name="Eisen J.A."/>
        </authorList>
    </citation>
    <scope>NUCLEOTIDE SEQUENCE [LARGE SCALE GENOMIC DNA]</scope>
    <source>
        <strain evidence="4">ATCC 700099 / DSM 44233 / CIP 104796 / JCM 9543 / NBRC 105858 / Y-104</strain>
    </source>
</reference>
<dbReference type="Gene3D" id="3.40.960.10">
    <property type="entry name" value="VSR Endonuclease"/>
    <property type="match status" value="1"/>
</dbReference>
<dbReference type="KEGG" id="nml:Namu_3541"/>
<dbReference type="InParanoid" id="C8XEW5"/>
<evidence type="ECO:0000256" key="1">
    <source>
        <dbReference type="SAM" id="MobiDB-lite"/>
    </source>
</evidence>
<reference evidence="3 4" key="2">
    <citation type="journal article" date="2010" name="Stand. Genomic Sci.">
        <title>Complete genome sequence of Nakamurella multipartita type strain (Y-104).</title>
        <authorList>
            <person name="Tice H."/>
            <person name="Mayilraj S."/>
            <person name="Sims D."/>
            <person name="Lapidus A."/>
            <person name="Nolan M."/>
            <person name="Lucas S."/>
            <person name="Glavina Del Rio T."/>
            <person name="Copeland A."/>
            <person name="Cheng J.F."/>
            <person name="Meincke L."/>
            <person name="Bruce D."/>
            <person name="Goodwin L."/>
            <person name="Pitluck S."/>
            <person name="Ivanova N."/>
            <person name="Mavromatis K."/>
            <person name="Ovchinnikova G."/>
            <person name="Pati A."/>
            <person name="Chen A."/>
            <person name="Palaniappan K."/>
            <person name="Land M."/>
            <person name="Hauser L."/>
            <person name="Chang Y.J."/>
            <person name="Jeffries C.D."/>
            <person name="Detter J.C."/>
            <person name="Brettin T."/>
            <person name="Rohde M."/>
            <person name="Goker M."/>
            <person name="Bristow J."/>
            <person name="Eisen J.A."/>
            <person name="Markowitz V."/>
            <person name="Hugenholtz P."/>
            <person name="Kyrpides N.C."/>
            <person name="Klenk H.P."/>
            <person name="Chen F."/>
        </authorList>
    </citation>
    <scope>NUCLEOTIDE SEQUENCE [LARGE SCALE GENOMIC DNA]</scope>
    <source>
        <strain evidence="4">ATCC 700099 / DSM 44233 / CIP 104796 / JCM 9543 / NBRC 105858 / Y-104</strain>
    </source>
</reference>
<name>C8XEW5_NAKMY</name>
<dbReference type="RefSeq" id="WP_015748720.1">
    <property type="nucleotide sequence ID" value="NC_013235.1"/>
</dbReference>
<dbReference type="eggNOG" id="COG2852">
    <property type="taxonomic scope" value="Bacteria"/>
</dbReference>
<organism evidence="3 4">
    <name type="scientific">Nakamurella multipartita (strain ATCC 700099 / DSM 44233 / CIP 104796 / JCM 9543 / NBRC 105858 / Y-104)</name>
    <name type="common">Microsphaera multipartita</name>
    <dbReference type="NCBI Taxonomy" id="479431"/>
    <lineage>
        <taxon>Bacteria</taxon>
        <taxon>Bacillati</taxon>
        <taxon>Actinomycetota</taxon>
        <taxon>Actinomycetes</taxon>
        <taxon>Nakamurellales</taxon>
        <taxon>Nakamurellaceae</taxon>
        <taxon>Nakamurella</taxon>
    </lineage>
</organism>
<evidence type="ECO:0000313" key="3">
    <source>
        <dbReference type="EMBL" id="ACV79866.1"/>
    </source>
</evidence>
<evidence type="ECO:0000259" key="2">
    <source>
        <dbReference type="Pfam" id="PF04480"/>
    </source>
</evidence>
<dbReference type="EMBL" id="CP001737">
    <property type="protein sequence ID" value="ACV79866.1"/>
    <property type="molecule type" value="Genomic_DNA"/>
</dbReference>
<feature type="region of interest" description="Disordered" evidence="1">
    <location>
        <begin position="28"/>
        <end position="48"/>
    </location>
</feature>
<feature type="domain" description="DUF559" evidence="2">
    <location>
        <begin position="252"/>
        <end position="316"/>
    </location>
</feature>
<dbReference type="AlphaFoldDB" id="C8XEW5"/>
<evidence type="ECO:0000313" key="4">
    <source>
        <dbReference type="Proteomes" id="UP000002218"/>
    </source>
</evidence>
<accession>C8XEW5</accession>
<keyword evidence="4" id="KW-1185">Reference proteome</keyword>
<dbReference type="STRING" id="479431.Namu_3541"/>
<dbReference type="SUPFAM" id="SSF52980">
    <property type="entry name" value="Restriction endonuclease-like"/>
    <property type="match status" value="1"/>
</dbReference>
<gene>
    <name evidence="3" type="ordered locus">Namu_3541</name>
</gene>
<feature type="region of interest" description="Disordered" evidence="1">
    <location>
        <begin position="320"/>
        <end position="347"/>
    </location>
</feature>